<reference evidence="2 3" key="1">
    <citation type="submission" date="2020-07" db="EMBL/GenBank/DDBJ databases">
        <authorList>
            <person name="Li M."/>
        </authorList>
    </citation>
    <scope>NUCLEOTIDE SEQUENCE [LARGE SCALE GENOMIC DNA]</scope>
    <source>
        <strain evidence="2 3">DSM 23284</strain>
    </source>
</reference>
<dbReference type="AlphaFoldDB" id="A0A838XKU4"/>
<proteinExistence type="predicted"/>
<evidence type="ECO:0000256" key="1">
    <source>
        <dbReference type="SAM" id="MobiDB-lite"/>
    </source>
</evidence>
<dbReference type="EMBL" id="JACEON010000003">
    <property type="protein sequence ID" value="MBA4610762.1"/>
    <property type="molecule type" value="Genomic_DNA"/>
</dbReference>
<evidence type="ECO:0000313" key="3">
    <source>
        <dbReference type="Proteomes" id="UP000559404"/>
    </source>
</evidence>
<reference evidence="2 3" key="2">
    <citation type="submission" date="2020-08" db="EMBL/GenBank/DDBJ databases">
        <title>Stappia taiwanensis sp. nov., isolated from a coastal thermal spring.</title>
        <authorList>
            <person name="Kampfer P."/>
        </authorList>
    </citation>
    <scope>NUCLEOTIDE SEQUENCE [LARGE SCALE GENOMIC DNA]</scope>
    <source>
        <strain evidence="2 3">DSM 23284</strain>
    </source>
</reference>
<gene>
    <name evidence="2" type="ORF">H1W37_03805</name>
</gene>
<protein>
    <submittedName>
        <fullName evidence="2">Uncharacterized protein</fullName>
    </submittedName>
</protein>
<name>A0A838XKU4_9HYPH</name>
<comment type="caution">
    <text evidence="2">The sequence shown here is derived from an EMBL/GenBank/DDBJ whole genome shotgun (WGS) entry which is preliminary data.</text>
</comment>
<organism evidence="2 3">
    <name type="scientific">Stappia taiwanensis</name>
    <dbReference type="NCBI Taxonomy" id="992267"/>
    <lineage>
        <taxon>Bacteria</taxon>
        <taxon>Pseudomonadati</taxon>
        <taxon>Pseudomonadota</taxon>
        <taxon>Alphaproteobacteria</taxon>
        <taxon>Hyphomicrobiales</taxon>
        <taxon>Stappiaceae</taxon>
        <taxon>Stappia</taxon>
    </lineage>
</organism>
<dbReference type="Proteomes" id="UP000559404">
    <property type="component" value="Unassembled WGS sequence"/>
</dbReference>
<feature type="region of interest" description="Disordered" evidence="1">
    <location>
        <begin position="20"/>
        <end position="60"/>
    </location>
</feature>
<dbReference type="RefSeq" id="WP_181758969.1">
    <property type="nucleotide sequence ID" value="NZ_BMCR01000004.1"/>
</dbReference>
<accession>A0A838XKU4</accession>
<keyword evidence="3" id="KW-1185">Reference proteome</keyword>
<sequence>MSAPDSDARAVRSIATFNGVSGAQGRNRTSDTRIFNPDGLSGRQRFSRFSPVKPTTRNQALSGDLSNAVSEEIRDLARLVLRIGMRRHATPESYLEDKHDAADRLLLLADRLECSR</sequence>
<evidence type="ECO:0000313" key="2">
    <source>
        <dbReference type="EMBL" id="MBA4610762.1"/>
    </source>
</evidence>